<comment type="caution">
    <text evidence="2">The sequence shown here is derived from an EMBL/GenBank/DDBJ whole genome shotgun (WGS) entry which is preliminary data.</text>
</comment>
<dbReference type="SUPFAM" id="SSF52129">
    <property type="entry name" value="Caspase-like"/>
    <property type="match status" value="1"/>
</dbReference>
<dbReference type="Pfam" id="PF13519">
    <property type="entry name" value="VWA_2"/>
    <property type="match status" value="1"/>
</dbReference>
<accession>A0A7W5AQI2</accession>
<organism evidence="2 3">
    <name type="scientific">Actinoplanes campanulatus</name>
    <dbReference type="NCBI Taxonomy" id="113559"/>
    <lineage>
        <taxon>Bacteria</taxon>
        <taxon>Bacillati</taxon>
        <taxon>Actinomycetota</taxon>
        <taxon>Actinomycetes</taxon>
        <taxon>Micromonosporales</taxon>
        <taxon>Micromonosporaceae</taxon>
        <taxon>Actinoplanes</taxon>
    </lineage>
</organism>
<protein>
    <submittedName>
        <fullName evidence="2">Mg-chelatase subunit ChlD</fullName>
    </submittedName>
</protein>
<dbReference type="GO" id="GO:0004197">
    <property type="term" value="F:cysteine-type endopeptidase activity"/>
    <property type="evidence" value="ECO:0007669"/>
    <property type="project" value="InterPro"/>
</dbReference>
<dbReference type="Gene3D" id="3.40.50.1460">
    <property type="match status" value="1"/>
</dbReference>
<feature type="domain" description="VWFA" evidence="1">
    <location>
        <begin position="653"/>
        <end position="829"/>
    </location>
</feature>
<dbReference type="RefSeq" id="WP_183226409.1">
    <property type="nucleotide sequence ID" value="NZ_BMPW01000025.1"/>
</dbReference>
<dbReference type="InterPro" id="IPR011600">
    <property type="entry name" value="Pept_C14_caspase"/>
</dbReference>
<dbReference type="GO" id="GO:0006508">
    <property type="term" value="P:proteolysis"/>
    <property type="evidence" value="ECO:0007669"/>
    <property type="project" value="InterPro"/>
</dbReference>
<dbReference type="Gene3D" id="3.40.50.410">
    <property type="entry name" value="von Willebrand factor, type A domain"/>
    <property type="match status" value="1"/>
</dbReference>
<dbReference type="Pfam" id="PF00656">
    <property type="entry name" value="Peptidase_C14"/>
    <property type="match status" value="1"/>
</dbReference>
<dbReference type="NCBIfam" id="NF047832">
    <property type="entry name" value="caspase_w_EACC1"/>
    <property type="match status" value="1"/>
</dbReference>
<gene>
    <name evidence="2" type="ORF">FHR83_008094</name>
</gene>
<sequence length="829" mass="88474">MRLPDFRRSRAVLIGAARYDSDDLPDLPAVERNVAVLEERLRDPVLSGFPGKHCEAVLNPQRSDDVIDPVRSAAGLAEDVLFVYYAGHGLLDRNGEFHLGLQHSELQRRWNSLRFEDFAEALLDSDAKSKIVVLDCCYSGLASRYLQMGDEGAPAEVAEQAPEEVVEQAARKMVQQAAERQDLDGLYVLMSSSASKPSLAPEGDTFTAFTGRLLKVIDAGVPGPDDLLTMQTLYAAVRDEMQRSHLPRPQQHCGNLAGEAALFRNRVHFPAVPLIENVPAGLDRRMSPVWRRAAGGALCLTVLAGAASASADTSVLAACAAPESIRMLVPLDTVEMFTDIAGSYEYATRGASYCQRVRVTVAGASRDDAARAFALSWRTPKEASTADRRLLRRIGLPPDVWIADLGVDMAAVQAVLATAPGAAVTVPGDPGQWSLAESPVVLAEPGAPASTPRARPASAWGELVSGVVRPDPDTTTVGRLVNVSLYPAGQQAGVARDRVQRPLDAAAVAAGQGIGPPDVTRLLCRSRDTRLIVAEWQLVRHNLHRDNGECPGVWDARYPGDTGWLDYPMVRPVWAGRPDRRSAGDFTAWLRSAAGARVLADNGLRPRSAGPDSGIISTNGALANWSARPAYTTSAASLERAEAAYEAARKPATVLVAVDGSGSMTARSGGRSRFDAALDGIAASIGAMGPRDRVGLFLFSTAIKGGIAEIPGDDRKAIDRARAYRPAGGTPLHQAIDHGVRELRTDSGTAAGDRHHILVVLTDGEDTTRHPLPRLDDDSVRVVVANVGVSACPEPALAALTREHGDCIGVPSGLVDVRVAEQIGRLWQR</sequence>
<reference evidence="2 3" key="1">
    <citation type="submission" date="2020-08" db="EMBL/GenBank/DDBJ databases">
        <title>Genomic Encyclopedia of Type Strains, Phase III (KMG-III): the genomes of soil and plant-associated and newly described type strains.</title>
        <authorList>
            <person name="Whitman W."/>
        </authorList>
    </citation>
    <scope>NUCLEOTIDE SEQUENCE [LARGE SCALE GENOMIC DNA]</scope>
    <source>
        <strain evidence="2 3">CECT 3287</strain>
    </source>
</reference>
<evidence type="ECO:0000259" key="1">
    <source>
        <dbReference type="PROSITE" id="PS50234"/>
    </source>
</evidence>
<proteinExistence type="predicted"/>
<evidence type="ECO:0000313" key="3">
    <source>
        <dbReference type="Proteomes" id="UP000590749"/>
    </source>
</evidence>
<keyword evidence="3" id="KW-1185">Reference proteome</keyword>
<dbReference type="CDD" id="cd00198">
    <property type="entry name" value="vWFA"/>
    <property type="match status" value="1"/>
</dbReference>
<dbReference type="Proteomes" id="UP000590749">
    <property type="component" value="Unassembled WGS sequence"/>
</dbReference>
<dbReference type="Pfam" id="PF13531">
    <property type="entry name" value="SBP_bac_11"/>
    <property type="match status" value="1"/>
</dbReference>
<dbReference type="SUPFAM" id="SSF53300">
    <property type="entry name" value="vWA-like"/>
    <property type="match status" value="1"/>
</dbReference>
<dbReference type="EMBL" id="JACHXF010000024">
    <property type="protein sequence ID" value="MBB3100372.1"/>
    <property type="molecule type" value="Genomic_DNA"/>
</dbReference>
<dbReference type="SMART" id="SM00327">
    <property type="entry name" value="VWA"/>
    <property type="match status" value="1"/>
</dbReference>
<dbReference type="PROSITE" id="PS50234">
    <property type="entry name" value="VWFA"/>
    <property type="match status" value="1"/>
</dbReference>
<dbReference type="InterPro" id="IPR002035">
    <property type="entry name" value="VWF_A"/>
</dbReference>
<dbReference type="AlphaFoldDB" id="A0A7W5AQI2"/>
<dbReference type="InterPro" id="IPR029030">
    <property type="entry name" value="Caspase-like_dom_sf"/>
</dbReference>
<evidence type="ECO:0000313" key="2">
    <source>
        <dbReference type="EMBL" id="MBB3100372.1"/>
    </source>
</evidence>
<dbReference type="InterPro" id="IPR036465">
    <property type="entry name" value="vWFA_dom_sf"/>
</dbReference>
<name>A0A7W5AQI2_9ACTN</name>